<dbReference type="Proteomes" id="UP000237819">
    <property type="component" value="Unassembled WGS sequence"/>
</dbReference>
<comment type="caution">
    <text evidence="1">The sequence shown here is derived from an EMBL/GenBank/DDBJ whole genome shotgun (WGS) entry which is preliminary data.</text>
</comment>
<sequence length="69" mass="7790">MPKTIDPQQIYPLAAAQEFFGGRDAWLSARRQGLSKYIYYIGKRGFIEGADLAEFIRTSGKRRVYGSAT</sequence>
<proteinExistence type="predicted"/>
<name>A0A2S8GJL7_9BACT</name>
<accession>A0A2S8GJL7</accession>
<organism evidence="1 2">
    <name type="scientific">Blastopirellula marina</name>
    <dbReference type="NCBI Taxonomy" id="124"/>
    <lineage>
        <taxon>Bacteria</taxon>
        <taxon>Pseudomonadati</taxon>
        <taxon>Planctomycetota</taxon>
        <taxon>Planctomycetia</taxon>
        <taxon>Pirellulales</taxon>
        <taxon>Pirellulaceae</taxon>
        <taxon>Blastopirellula</taxon>
    </lineage>
</organism>
<dbReference type="AlphaFoldDB" id="A0A2S8GJL7"/>
<dbReference type="RefSeq" id="WP_105337173.1">
    <property type="nucleotide sequence ID" value="NZ_PUHZ01000020.1"/>
</dbReference>
<protein>
    <recommendedName>
        <fullName evidence="3">DNA-binding protein</fullName>
    </recommendedName>
</protein>
<evidence type="ECO:0000313" key="2">
    <source>
        <dbReference type="Proteomes" id="UP000237819"/>
    </source>
</evidence>
<reference evidence="1 2" key="1">
    <citation type="submission" date="2018-02" db="EMBL/GenBank/DDBJ databases">
        <title>Comparative genomes isolates from brazilian mangrove.</title>
        <authorList>
            <person name="Araujo J.E."/>
            <person name="Taketani R.G."/>
            <person name="Silva M.C.P."/>
            <person name="Loureco M.V."/>
            <person name="Andreote F.D."/>
        </authorList>
    </citation>
    <scope>NUCLEOTIDE SEQUENCE [LARGE SCALE GENOMIC DNA]</scope>
    <source>
        <strain evidence="1 2">Nap-Phe MGV</strain>
    </source>
</reference>
<dbReference type="EMBL" id="PUHZ01000020">
    <property type="protein sequence ID" value="PQO44204.1"/>
    <property type="molecule type" value="Genomic_DNA"/>
</dbReference>
<gene>
    <name evidence="1" type="ORF">C5Y93_19725</name>
</gene>
<evidence type="ECO:0000313" key="1">
    <source>
        <dbReference type="EMBL" id="PQO44204.1"/>
    </source>
</evidence>
<evidence type="ECO:0008006" key="3">
    <source>
        <dbReference type="Google" id="ProtNLM"/>
    </source>
</evidence>